<gene>
    <name evidence="1" type="ORF">BaRGS_00040092</name>
</gene>
<dbReference type="Proteomes" id="UP001519460">
    <property type="component" value="Unassembled WGS sequence"/>
</dbReference>
<accession>A0ABD0J1E4</accession>
<comment type="caution">
    <text evidence="1">The sequence shown here is derived from an EMBL/GenBank/DDBJ whole genome shotgun (WGS) entry which is preliminary data.</text>
</comment>
<proteinExistence type="predicted"/>
<dbReference type="EMBL" id="JACVVK020000759">
    <property type="protein sequence ID" value="KAK7448535.1"/>
    <property type="molecule type" value="Genomic_DNA"/>
</dbReference>
<organism evidence="1 2">
    <name type="scientific">Batillaria attramentaria</name>
    <dbReference type="NCBI Taxonomy" id="370345"/>
    <lineage>
        <taxon>Eukaryota</taxon>
        <taxon>Metazoa</taxon>
        <taxon>Spiralia</taxon>
        <taxon>Lophotrochozoa</taxon>
        <taxon>Mollusca</taxon>
        <taxon>Gastropoda</taxon>
        <taxon>Caenogastropoda</taxon>
        <taxon>Sorbeoconcha</taxon>
        <taxon>Cerithioidea</taxon>
        <taxon>Batillariidae</taxon>
        <taxon>Batillaria</taxon>
    </lineage>
</organism>
<protein>
    <submittedName>
        <fullName evidence="1">Uncharacterized protein</fullName>
    </submittedName>
</protein>
<evidence type="ECO:0000313" key="1">
    <source>
        <dbReference type="EMBL" id="KAK7448535.1"/>
    </source>
</evidence>
<reference evidence="1 2" key="1">
    <citation type="journal article" date="2023" name="Sci. Data">
        <title>Genome assembly of the Korean intertidal mud-creeper Batillaria attramentaria.</title>
        <authorList>
            <person name="Patra A.K."/>
            <person name="Ho P.T."/>
            <person name="Jun S."/>
            <person name="Lee S.J."/>
            <person name="Kim Y."/>
            <person name="Won Y.J."/>
        </authorList>
    </citation>
    <scope>NUCLEOTIDE SEQUENCE [LARGE SCALE GENOMIC DNA]</scope>
    <source>
        <strain evidence="1">Wonlab-2016</strain>
    </source>
</reference>
<keyword evidence="2" id="KW-1185">Reference proteome</keyword>
<name>A0ABD0J1E4_9CAEN</name>
<dbReference type="AlphaFoldDB" id="A0ABD0J1E4"/>
<sequence length="89" mass="10410">MTITEETRQNEAIAPELKSAFTPVRQRLHQYVSVYNSKSTFTPVSERSHQYVNFYNSTSTFTPVSQRRLHQYVIVYTSKQDAKCSRSWA</sequence>
<evidence type="ECO:0000313" key="2">
    <source>
        <dbReference type="Proteomes" id="UP001519460"/>
    </source>
</evidence>